<keyword evidence="3" id="KW-0804">Transcription</keyword>
<dbReference type="PROSITE" id="PS51118">
    <property type="entry name" value="HTH_HXLR"/>
    <property type="match status" value="1"/>
</dbReference>
<dbReference type="InterPro" id="IPR036390">
    <property type="entry name" value="WH_DNA-bd_sf"/>
</dbReference>
<dbReference type="PANTHER" id="PTHR33204">
    <property type="entry name" value="TRANSCRIPTIONAL REGULATOR, MARR FAMILY"/>
    <property type="match status" value="1"/>
</dbReference>
<dbReference type="InterPro" id="IPR011991">
    <property type="entry name" value="ArsR-like_HTH"/>
</dbReference>
<gene>
    <name evidence="5" type="ORF">ACFO0C_17065</name>
</gene>
<evidence type="ECO:0000313" key="6">
    <source>
        <dbReference type="Proteomes" id="UP001595867"/>
    </source>
</evidence>
<dbReference type="InterPro" id="IPR002577">
    <property type="entry name" value="HTH_HxlR"/>
</dbReference>
<dbReference type="InterPro" id="IPR036388">
    <property type="entry name" value="WH-like_DNA-bd_sf"/>
</dbReference>
<evidence type="ECO:0000313" key="5">
    <source>
        <dbReference type="EMBL" id="MFC4066650.1"/>
    </source>
</evidence>
<dbReference type="SUPFAM" id="SSF46785">
    <property type="entry name" value="Winged helix' DNA-binding domain"/>
    <property type="match status" value="1"/>
</dbReference>
<evidence type="ECO:0000256" key="3">
    <source>
        <dbReference type="ARBA" id="ARBA00023163"/>
    </source>
</evidence>
<dbReference type="Gene3D" id="3.30.1050.10">
    <property type="entry name" value="SCP2 sterol-binding domain"/>
    <property type="match status" value="1"/>
</dbReference>
<name>A0ABV8IS45_9ACTN</name>
<dbReference type="Proteomes" id="UP001595867">
    <property type="component" value="Unassembled WGS sequence"/>
</dbReference>
<reference evidence="6" key="1">
    <citation type="journal article" date="2019" name="Int. J. Syst. Evol. Microbiol.">
        <title>The Global Catalogue of Microorganisms (GCM) 10K type strain sequencing project: providing services to taxonomists for standard genome sequencing and annotation.</title>
        <authorList>
            <consortium name="The Broad Institute Genomics Platform"/>
            <consortium name="The Broad Institute Genome Sequencing Center for Infectious Disease"/>
            <person name="Wu L."/>
            <person name="Ma J."/>
        </authorList>
    </citation>
    <scope>NUCLEOTIDE SEQUENCE [LARGE SCALE GENOMIC DNA]</scope>
    <source>
        <strain evidence="6">TBRC 5832</strain>
    </source>
</reference>
<keyword evidence="2" id="KW-0238">DNA-binding</keyword>
<keyword evidence="1" id="KW-0805">Transcription regulation</keyword>
<sequence length="226" mass="25339">MRSYGQYCPVAKASELLGDRWILLIVREMIYGPHGFTALERNLPGISRSVLTARIKRLRNDGIIEKQADGRYAFTTAGEALRPVVHALGNWVARWILADPTPAELDPEMLMLYISRHIDREALPVRRTVIEFDFHGEPSRRLWMTLEPGDISVCLSHPELPIDLTVATTVGDLFRVYLGRMALSTAVREGRVRLIGTTGMVKGFYRWMLWSSFAGASRAALGQAAS</sequence>
<protein>
    <submittedName>
        <fullName evidence="5">Winged helix-turn-helix transcriptional regulator</fullName>
    </submittedName>
</protein>
<dbReference type="RefSeq" id="WP_378067614.1">
    <property type="nucleotide sequence ID" value="NZ_JBHSBL010000015.1"/>
</dbReference>
<proteinExistence type="predicted"/>
<keyword evidence="6" id="KW-1185">Reference proteome</keyword>
<dbReference type="Gene3D" id="1.10.10.10">
    <property type="entry name" value="Winged helix-like DNA-binding domain superfamily/Winged helix DNA-binding domain"/>
    <property type="match status" value="1"/>
</dbReference>
<accession>A0ABV8IS45</accession>
<dbReference type="PANTHER" id="PTHR33204:SF18">
    <property type="entry name" value="TRANSCRIPTIONAL REGULATORY PROTEIN"/>
    <property type="match status" value="1"/>
</dbReference>
<evidence type="ECO:0000259" key="4">
    <source>
        <dbReference type="PROSITE" id="PS51118"/>
    </source>
</evidence>
<evidence type="ECO:0000256" key="2">
    <source>
        <dbReference type="ARBA" id="ARBA00023125"/>
    </source>
</evidence>
<dbReference type="CDD" id="cd00090">
    <property type="entry name" value="HTH_ARSR"/>
    <property type="match status" value="1"/>
</dbReference>
<dbReference type="SUPFAM" id="SSF55718">
    <property type="entry name" value="SCP-like"/>
    <property type="match status" value="1"/>
</dbReference>
<comment type="caution">
    <text evidence="5">The sequence shown here is derived from an EMBL/GenBank/DDBJ whole genome shotgun (WGS) entry which is preliminary data.</text>
</comment>
<evidence type="ECO:0000256" key="1">
    <source>
        <dbReference type="ARBA" id="ARBA00023015"/>
    </source>
</evidence>
<dbReference type="EMBL" id="JBHSBL010000015">
    <property type="protein sequence ID" value="MFC4066650.1"/>
    <property type="molecule type" value="Genomic_DNA"/>
</dbReference>
<organism evidence="5 6">
    <name type="scientific">Actinoplanes subglobosus</name>
    <dbReference type="NCBI Taxonomy" id="1547892"/>
    <lineage>
        <taxon>Bacteria</taxon>
        <taxon>Bacillati</taxon>
        <taxon>Actinomycetota</taxon>
        <taxon>Actinomycetes</taxon>
        <taxon>Micromonosporales</taxon>
        <taxon>Micromonosporaceae</taxon>
        <taxon>Actinoplanes</taxon>
    </lineage>
</organism>
<feature type="domain" description="HTH hxlR-type" evidence="4">
    <location>
        <begin position="8"/>
        <end position="100"/>
    </location>
</feature>
<dbReference type="InterPro" id="IPR036527">
    <property type="entry name" value="SCP2_sterol-bd_dom_sf"/>
</dbReference>
<dbReference type="Pfam" id="PF01638">
    <property type="entry name" value="HxlR"/>
    <property type="match status" value="1"/>
</dbReference>